<sequence length="517" mass="57080">MISLKDIARLVNGLSLVAKEGVSLPRSAQLETLIKASVLSAADFAGLTRGKLRRLDTQVDSSADAHRNTGSVVYFTDDADNPPPKSEAQAKPDADASVQMVAPSTSNGSVDADFQTSVDADRQDVPSTSNTGIVDGVVSTSKQRKPRERRVPSTPFSRAIGFAGLGAGLAWGTLQESAKRIMFGTPNSKNDQHALSPFLSERNAERLALALCRMRGAALKLGQMLSIQDESLVPAPTRSWQLWIVRQGADRMPRNQLNQVLDAELGSNWSYKLMSFDYEPMAAASIGQVAKEELSRECDYDWRPKIRKVKRFKHQFSSSEMIKSQNLILNLKFSKKSSHTSALDVFMQTDPNWSNFLYDETGKLINLIDFGAARDYPKHFVDDYLRMVLACANSDRETVLEMSRRLGFLTGMESEIMLEAHVQAGFVVGLPFAKRGGYDFGSTNITQSISNLGATMLRHRLTPPPEEAYSLHRKLSGAFLACIKLRAVVPCRELLLDVYENYHFGEDSGQILSTSSI</sequence>
<dbReference type="InterPro" id="IPR051409">
    <property type="entry name" value="Atypical_kinase_ADCK"/>
</dbReference>
<feature type="compositionally biased region" description="Polar residues" evidence="1">
    <location>
        <begin position="102"/>
        <end position="118"/>
    </location>
</feature>
<dbReference type="PANTHER" id="PTHR43851:SF3">
    <property type="entry name" value="COENZYME Q8"/>
    <property type="match status" value="1"/>
</dbReference>
<evidence type="ECO:0000313" key="3">
    <source>
        <dbReference type="EMBL" id="KAL0389791.1"/>
    </source>
</evidence>
<feature type="domain" description="ABC1 atypical kinase-like" evidence="2">
    <location>
        <begin position="245"/>
        <end position="294"/>
    </location>
</feature>
<comment type="caution">
    <text evidence="3">The sequence shown here is derived from an EMBL/GenBank/DDBJ whole genome shotgun (WGS) entry which is preliminary data.</text>
</comment>
<feature type="region of interest" description="Disordered" evidence="1">
    <location>
        <begin position="72"/>
        <end position="153"/>
    </location>
</feature>
<proteinExistence type="predicted"/>
<dbReference type="InterPro" id="IPR004147">
    <property type="entry name" value="ABC1_dom"/>
</dbReference>
<dbReference type="PANTHER" id="PTHR43851">
    <property type="match status" value="1"/>
</dbReference>
<feature type="domain" description="ABC1 atypical kinase-like" evidence="2">
    <location>
        <begin position="339"/>
        <end position="402"/>
    </location>
</feature>
<gene>
    <name evidence="3" type="ORF">Scaly_0336200</name>
</gene>
<reference evidence="3" key="2">
    <citation type="journal article" date="2024" name="Plant">
        <title>Genomic evolution and insights into agronomic trait innovations of Sesamum species.</title>
        <authorList>
            <person name="Miao H."/>
            <person name="Wang L."/>
            <person name="Qu L."/>
            <person name="Liu H."/>
            <person name="Sun Y."/>
            <person name="Le M."/>
            <person name="Wang Q."/>
            <person name="Wei S."/>
            <person name="Zheng Y."/>
            <person name="Lin W."/>
            <person name="Duan Y."/>
            <person name="Cao H."/>
            <person name="Xiong S."/>
            <person name="Wang X."/>
            <person name="Wei L."/>
            <person name="Li C."/>
            <person name="Ma Q."/>
            <person name="Ju M."/>
            <person name="Zhao R."/>
            <person name="Li G."/>
            <person name="Mu C."/>
            <person name="Tian Q."/>
            <person name="Mei H."/>
            <person name="Zhang T."/>
            <person name="Gao T."/>
            <person name="Zhang H."/>
        </authorList>
    </citation>
    <scope>NUCLEOTIDE SEQUENCE</scope>
    <source>
        <strain evidence="3">KEN8</strain>
    </source>
</reference>
<evidence type="ECO:0000259" key="2">
    <source>
        <dbReference type="Pfam" id="PF03109"/>
    </source>
</evidence>
<accession>A0AAW2SDP7</accession>
<organism evidence="3">
    <name type="scientific">Sesamum calycinum</name>
    <dbReference type="NCBI Taxonomy" id="2727403"/>
    <lineage>
        <taxon>Eukaryota</taxon>
        <taxon>Viridiplantae</taxon>
        <taxon>Streptophyta</taxon>
        <taxon>Embryophyta</taxon>
        <taxon>Tracheophyta</taxon>
        <taxon>Spermatophyta</taxon>
        <taxon>Magnoliopsida</taxon>
        <taxon>eudicotyledons</taxon>
        <taxon>Gunneridae</taxon>
        <taxon>Pentapetalae</taxon>
        <taxon>asterids</taxon>
        <taxon>lamiids</taxon>
        <taxon>Lamiales</taxon>
        <taxon>Pedaliaceae</taxon>
        <taxon>Sesamum</taxon>
    </lineage>
</organism>
<dbReference type="Pfam" id="PF03109">
    <property type="entry name" value="ABC1"/>
    <property type="match status" value="2"/>
</dbReference>
<protein>
    <submittedName>
        <fullName evidence="3">Protein ABC transporter 1, mitochondrial</fullName>
    </submittedName>
</protein>
<reference evidence="3" key="1">
    <citation type="submission" date="2020-06" db="EMBL/GenBank/DDBJ databases">
        <authorList>
            <person name="Li T."/>
            <person name="Hu X."/>
            <person name="Zhang T."/>
            <person name="Song X."/>
            <person name="Zhang H."/>
            <person name="Dai N."/>
            <person name="Sheng W."/>
            <person name="Hou X."/>
            <person name="Wei L."/>
        </authorList>
    </citation>
    <scope>NUCLEOTIDE SEQUENCE</scope>
    <source>
        <strain evidence="3">KEN8</strain>
        <tissue evidence="3">Leaf</tissue>
    </source>
</reference>
<evidence type="ECO:0000256" key="1">
    <source>
        <dbReference type="SAM" id="MobiDB-lite"/>
    </source>
</evidence>
<dbReference type="GO" id="GO:0006744">
    <property type="term" value="P:ubiquinone biosynthetic process"/>
    <property type="evidence" value="ECO:0007669"/>
    <property type="project" value="TreeGrafter"/>
</dbReference>
<name>A0AAW2SDP7_9LAMI</name>
<dbReference type="EMBL" id="JACGWM010000002">
    <property type="protein sequence ID" value="KAL0389791.1"/>
    <property type="molecule type" value="Genomic_DNA"/>
</dbReference>
<dbReference type="AlphaFoldDB" id="A0AAW2SDP7"/>